<comment type="caution">
    <text evidence="5">The sequence shown here is derived from an EMBL/GenBank/DDBJ whole genome shotgun (WGS) entry which is preliminary data.</text>
</comment>
<reference evidence="5" key="1">
    <citation type="journal article" date="2014" name="Int. J. Syst. Evol. Microbiol.">
        <title>Complete genome sequence of Corynebacterium casei LMG S-19264T (=DSM 44701T), isolated from a smear-ripened cheese.</title>
        <authorList>
            <consortium name="US DOE Joint Genome Institute (JGI-PGF)"/>
            <person name="Walter F."/>
            <person name="Albersmeier A."/>
            <person name="Kalinowski J."/>
            <person name="Ruckert C."/>
        </authorList>
    </citation>
    <scope>NUCLEOTIDE SEQUENCE</scope>
    <source>
        <strain evidence="5">CGMCC 1.12785</strain>
    </source>
</reference>
<evidence type="ECO:0000256" key="2">
    <source>
        <dbReference type="SAM" id="MobiDB-lite"/>
    </source>
</evidence>
<dbReference type="Gene3D" id="3.40.630.40">
    <property type="entry name" value="Zn-dependent exopeptidases"/>
    <property type="match status" value="1"/>
</dbReference>
<dbReference type="InterPro" id="IPR050695">
    <property type="entry name" value="N-acetylmuramoyl_amidase_3"/>
</dbReference>
<feature type="signal peptide" evidence="3">
    <location>
        <begin position="1"/>
        <end position="21"/>
    </location>
</feature>
<dbReference type="CDD" id="cd02696">
    <property type="entry name" value="MurNAc-LAA"/>
    <property type="match status" value="1"/>
</dbReference>
<evidence type="ECO:0000313" key="5">
    <source>
        <dbReference type="EMBL" id="GGA08145.1"/>
    </source>
</evidence>
<dbReference type="InterPro" id="IPR002508">
    <property type="entry name" value="MurNAc-LAA_cat"/>
</dbReference>
<evidence type="ECO:0000256" key="3">
    <source>
        <dbReference type="SAM" id="SignalP"/>
    </source>
</evidence>
<feature type="compositionally biased region" description="Low complexity" evidence="2">
    <location>
        <begin position="55"/>
        <end position="70"/>
    </location>
</feature>
<dbReference type="GO" id="GO:0008745">
    <property type="term" value="F:N-acetylmuramoyl-L-alanine amidase activity"/>
    <property type="evidence" value="ECO:0007669"/>
    <property type="project" value="InterPro"/>
</dbReference>
<feature type="domain" description="MurNAc-LAA" evidence="4">
    <location>
        <begin position="158"/>
        <end position="280"/>
    </location>
</feature>
<dbReference type="Pfam" id="PF01520">
    <property type="entry name" value="Amidase_3"/>
    <property type="match status" value="1"/>
</dbReference>
<reference evidence="5" key="2">
    <citation type="submission" date="2020-09" db="EMBL/GenBank/DDBJ databases">
        <authorList>
            <person name="Sun Q."/>
            <person name="Zhou Y."/>
        </authorList>
    </citation>
    <scope>NUCLEOTIDE SEQUENCE</scope>
    <source>
        <strain evidence="5">CGMCC 1.12785</strain>
    </source>
</reference>
<keyword evidence="6" id="KW-1185">Reference proteome</keyword>
<dbReference type="RefSeq" id="WP_229744927.1">
    <property type="nucleotide sequence ID" value="NZ_BMFY01000003.1"/>
</dbReference>
<dbReference type="PANTHER" id="PTHR30404:SF0">
    <property type="entry name" value="N-ACETYLMURAMOYL-L-ALANINE AMIDASE AMIC"/>
    <property type="match status" value="1"/>
</dbReference>
<feature type="compositionally biased region" description="Polar residues" evidence="2">
    <location>
        <begin position="104"/>
        <end position="113"/>
    </location>
</feature>
<feature type="chain" id="PRO_5035301387" description="MurNAc-LAA domain-containing protein" evidence="3">
    <location>
        <begin position="22"/>
        <end position="292"/>
    </location>
</feature>
<sequence>MAVALCAAAIVILTSGCAATASPQTRAEASPGAATTAAGQDDGNDRDRYGDPAGEESPAAPEEHPATALEGMTIAIDPGHNGGNAANPGQINTPVPDGRGGQKACNTTGTATNDGWPEHVFTWEMAQLLREELQQRGAEVVLSREDDEGVGPCVDERGRFAGDADADALLSLHANGSESASAQGFHVIVSDPPLNEAQGEPSEALARALALALEDAGRPINTAYGADGISRRPDLAGLNHAEVPAVILELGEMRNAEEAAFLRSEEGQEILALTIVGGLTEWAEATVAAGEG</sequence>
<evidence type="ECO:0000259" key="4">
    <source>
        <dbReference type="SMART" id="SM00646"/>
    </source>
</evidence>
<dbReference type="EMBL" id="BMFY01000003">
    <property type="protein sequence ID" value="GGA08145.1"/>
    <property type="molecule type" value="Genomic_DNA"/>
</dbReference>
<evidence type="ECO:0000256" key="1">
    <source>
        <dbReference type="ARBA" id="ARBA00022801"/>
    </source>
</evidence>
<keyword evidence="3" id="KW-0732">Signal</keyword>
<dbReference type="GO" id="GO:0009253">
    <property type="term" value="P:peptidoglycan catabolic process"/>
    <property type="evidence" value="ECO:0007669"/>
    <property type="project" value="InterPro"/>
</dbReference>
<dbReference type="SMART" id="SM00646">
    <property type="entry name" value="Ami_3"/>
    <property type="match status" value="1"/>
</dbReference>
<name>A0A8J2TWI6_9MICO</name>
<keyword evidence="1" id="KW-0378">Hydrolase</keyword>
<dbReference type="PANTHER" id="PTHR30404">
    <property type="entry name" value="N-ACETYLMURAMOYL-L-ALANINE AMIDASE"/>
    <property type="match status" value="1"/>
</dbReference>
<accession>A0A8J2TWI6</accession>
<organism evidence="5 6">
    <name type="scientific">Sediminivirga luteola</name>
    <dbReference type="NCBI Taxonomy" id="1774748"/>
    <lineage>
        <taxon>Bacteria</taxon>
        <taxon>Bacillati</taxon>
        <taxon>Actinomycetota</taxon>
        <taxon>Actinomycetes</taxon>
        <taxon>Micrococcales</taxon>
        <taxon>Brevibacteriaceae</taxon>
        <taxon>Sediminivirga</taxon>
    </lineage>
</organism>
<dbReference type="Proteomes" id="UP000616114">
    <property type="component" value="Unassembled WGS sequence"/>
</dbReference>
<dbReference type="AlphaFoldDB" id="A0A8J2TWI6"/>
<protein>
    <recommendedName>
        <fullName evidence="4">MurNAc-LAA domain-containing protein</fullName>
    </recommendedName>
</protein>
<evidence type="ECO:0000313" key="6">
    <source>
        <dbReference type="Proteomes" id="UP000616114"/>
    </source>
</evidence>
<proteinExistence type="predicted"/>
<gene>
    <name evidence="5" type="ORF">GCM10011333_08720</name>
</gene>
<dbReference type="GO" id="GO:0030288">
    <property type="term" value="C:outer membrane-bounded periplasmic space"/>
    <property type="evidence" value="ECO:0007669"/>
    <property type="project" value="TreeGrafter"/>
</dbReference>
<feature type="region of interest" description="Disordered" evidence="2">
    <location>
        <begin position="21"/>
        <end position="113"/>
    </location>
</feature>
<dbReference type="SUPFAM" id="SSF53187">
    <property type="entry name" value="Zn-dependent exopeptidases"/>
    <property type="match status" value="1"/>
</dbReference>